<dbReference type="OrthoDB" id="9782675at2"/>
<comment type="similarity">
    <text evidence="1 7">Belongs to the mandelate racemase/muconate lactonizing enzyme family.</text>
</comment>
<evidence type="ECO:0000313" key="10">
    <source>
        <dbReference type="Proteomes" id="UP000266385"/>
    </source>
</evidence>
<dbReference type="RefSeq" id="WP_119376859.1">
    <property type="nucleotide sequence ID" value="NZ_QWFX01000013.1"/>
</dbReference>
<dbReference type="SUPFAM" id="SSF51604">
    <property type="entry name" value="Enolase C-terminal domain-like"/>
    <property type="match status" value="1"/>
</dbReference>
<feature type="binding site" evidence="6">
    <location>
        <position position="173"/>
    </location>
    <ligand>
        <name>Mg(2+)</name>
        <dbReference type="ChEBI" id="CHEBI:18420"/>
    </ligand>
</feature>
<evidence type="ECO:0000256" key="4">
    <source>
        <dbReference type="ARBA" id="ARBA00023235"/>
    </source>
</evidence>
<dbReference type="NCBIfam" id="NF042940">
    <property type="entry name" value="racemase_DgcA"/>
    <property type="match status" value="1"/>
</dbReference>
<dbReference type="InterPro" id="IPR034603">
    <property type="entry name" value="Dipeptide_epimerase"/>
</dbReference>
<dbReference type="InterPro" id="IPR036849">
    <property type="entry name" value="Enolase-like_C_sf"/>
</dbReference>
<dbReference type="InterPro" id="IPR013342">
    <property type="entry name" value="Mandelate_racemase_C"/>
</dbReference>
<keyword evidence="2 6" id="KW-0479">Metal-binding</keyword>
<dbReference type="AlphaFoldDB" id="A0A399RCK7"/>
<dbReference type="InterPro" id="IPR029065">
    <property type="entry name" value="Enolase_C-like"/>
</dbReference>
<evidence type="ECO:0000256" key="6">
    <source>
        <dbReference type="PIRSR" id="PIRSR634603-3"/>
    </source>
</evidence>
<feature type="binding site" evidence="6">
    <location>
        <position position="222"/>
    </location>
    <ligand>
        <name>Mg(2+)</name>
        <dbReference type="ChEBI" id="CHEBI:18420"/>
    </ligand>
</feature>
<dbReference type="Gene3D" id="3.20.20.120">
    <property type="entry name" value="Enolase-like C-terminal domain"/>
    <property type="match status" value="1"/>
</dbReference>
<feature type="domain" description="Mandelate racemase/muconate lactonizing enzyme C-terminal" evidence="8">
    <location>
        <begin position="130"/>
        <end position="220"/>
    </location>
</feature>
<sequence>MTKLELQPVSSPLRKSFAISRGAKTSAETIQVRLKRDGKEGVGECVPYGRYGETIDSVAQQIETLRSALADGMDRLALQDALPPGAARCAVDCAFWDLEAKLSGKPAWELAGLPEPQPLATAVTISLAPPEEMANAAAETTGPILKLKLGGAQDIERVKAVHDARPDAKLILDANEGLDAGLFPGIVRSAAELGVVMIEQPFPAGEDGYLLKRPPEVAICADESMHTSKDIQDLARLYDVVNIKLDKTGGLTEALAAAREAKAAGLGVLVGCMVAGSISMAPAVLLGMLADAVDLDGPLWLAHDVEHGLKYEGGNVFPPSPQLWG</sequence>
<dbReference type="Gene3D" id="3.30.390.10">
    <property type="entry name" value="Enolase-like, N-terminal domain"/>
    <property type="match status" value="1"/>
</dbReference>
<feature type="active site" description="Proton acceptor; specific for (R)-substrate epimerization" evidence="5">
    <location>
        <position position="148"/>
    </location>
</feature>
<feature type="active site" description="Proton acceptor; specific for (S)-substrate epimerization" evidence="5">
    <location>
        <position position="244"/>
    </location>
</feature>
<dbReference type="SFLD" id="SFLDF00010">
    <property type="entry name" value="dipeptide_epimerase"/>
    <property type="match status" value="1"/>
</dbReference>
<dbReference type="GO" id="GO:0046872">
    <property type="term" value="F:metal ion binding"/>
    <property type="evidence" value="ECO:0007669"/>
    <property type="project" value="UniProtKB-KW"/>
</dbReference>
<dbReference type="Proteomes" id="UP000266385">
    <property type="component" value="Unassembled WGS sequence"/>
</dbReference>
<dbReference type="SUPFAM" id="SSF54826">
    <property type="entry name" value="Enolase N-terminal domain-like"/>
    <property type="match status" value="1"/>
</dbReference>
<dbReference type="InterPro" id="IPR029017">
    <property type="entry name" value="Enolase-like_N"/>
</dbReference>
<evidence type="ECO:0000313" key="9">
    <source>
        <dbReference type="EMBL" id="RIJ28324.1"/>
    </source>
</evidence>
<gene>
    <name evidence="9" type="ORF">D1223_13085</name>
</gene>
<dbReference type="GO" id="GO:0006518">
    <property type="term" value="P:peptide metabolic process"/>
    <property type="evidence" value="ECO:0007669"/>
    <property type="project" value="UniProtKB-ARBA"/>
</dbReference>
<keyword evidence="10" id="KW-1185">Reference proteome</keyword>
<dbReference type="EC" id="5.1.1.-" evidence="7"/>
<dbReference type="EMBL" id="QWFX01000013">
    <property type="protein sequence ID" value="RIJ28324.1"/>
    <property type="molecule type" value="Genomic_DNA"/>
</dbReference>
<dbReference type="GO" id="GO:0016855">
    <property type="term" value="F:racemase and epimerase activity, acting on amino acids and derivatives"/>
    <property type="evidence" value="ECO:0007669"/>
    <property type="project" value="UniProtKB-UniRule"/>
</dbReference>
<evidence type="ECO:0000256" key="5">
    <source>
        <dbReference type="PIRSR" id="PIRSR634603-1"/>
    </source>
</evidence>
<keyword evidence="4 7" id="KW-0413">Isomerase</keyword>
<evidence type="ECO:0000256" key="2">
    <source>
        <dbReference type="ARBA" id="ARBA00022723"/>
    </source>
</evidence>
<evidence type="ECO:0000256" key="7">
    <source>
        <dbReference type="RuleBase" id="RU366006"/>
    </source>
</evidence>
<feature type="binding site" evidence="6">
    <location>
        <position position="199"/>
    </location>
    <ligand>
        <name>Mg(2+)</name>
        <dbReference type="ChEBI" id="CHEBI:18420"/>
    </ligand>
</feature>
<dbReference type="Pfam" id="PF02746">
    <property type="entry name" value="MR_MLE_N"/>
    <property type="match status" value="1"/>
</dbReference>
<evidence type="ECO:0000256" key="3">
    <source>
        <dbReference type="ARBA" id="ARBA00022842"/>
    </source>
</evidence>
<evidence type="ECO:0000259" key="8">
    <source>
        <dbReference type="SMART" id="SM00922"/>
    </source>
</evidence>
<proteinExistence type="inferred from homology"/>
<dbReference type="InterPro" id="IPR013341">
    <property type="entry name" value="Mandelate_racemase_N_dom"/>
</dbReference>
<protein>
    <recommendedName>
        <fullName evidence="7">Dipeptide epimerase</fullName>
        <ecNumber evidence="7">5.1.1.-</ecNumber>
    </recommendedName>
</protein>
<keyword evidence="3 6" id="KW-0460">Magnesium</keyword>
<name>A0A399RCK7_9PROT</name>
<dbReference type="Pfam" id="PF13378">
    <property type="entry name" value="MR_MLE_C"/>
    <property type="match status" value="1"/>
</dbReference>
<dbReference type="CDD" id="cd03319">
    <property type="entry name" value="L-Ala-DL-Glu_epimerase"/>
    <property type="match status" value="1"/>
</dbReference>
<reference evidence="9 10" key="1">
    <citation type="submission" date="2018-08" db="EMBL/GenBank/DDBJ databases">
        <title>Henriciella mobilis sp. nov., isolated from seawater.</title>
        <authorList>
            <person name="Cheng H."/>
            <person name="Wu Y.-H."/>
            <person name="Xu X.-W."/>
            <person name="Guo L.-L."/>
        </authorList>
    </citation>
    <scope>NUCLEOTIDE SEQUENCE [LARGE SCALE GENOMIC DNA]</scope>
    <source>
        <strain evidence="9 10">JN25</strain>
    </source>
</reference>
<comment type="cofactor">
    <cofactor evidence="6 7">
        <name>Mg(2+)</name>
        <dbReference type="ChEBI" id="CHEBI:18420"/>
    </cofactor>
    <text evidence="6 7">Binds 1 Mg(2+) ion per subunit.</text>
</comment>
<dbReference type="PANTHER" id="PTHR48073">
    <property type="entry name" value="O-SUCCINYLBENZOATE SYNTHASE-RELATED"/>
    <property type="match status" value="1"/>
</dbReference>
<dbReference type="PANTHER" id="PTHR48073:SF2">
    <property type="entry name" value="O-SUCCINYLBENZOATE SYNTHASE"/>
    <property type="match status" value="1"/>
</dbReference>
<comment type="caution">
    <text evidence="9">The sequence shown here is derived from an EMBL/GenBank/DDBJ whole genome shotgun (WGS) entry which is preliminary data.</text>
</comment>
<accession>A0A399RCK7</accession>
<organism evidence="9 10">
    <name type="scientific">Henriciella mobilis</name>
    <dbReference type="NCBI Taxonomy" id="2305467"/>
    <lineage>
        <taxon>Bacteria</taxon>
        <taxon>Pseudomonadati</taxon>
        <taxon>Pseudomonadota</taxon>
        <taxon>Alphaproteobacteria</taxon>
        <taxon>Hyphomonadales</taxon>
        <taxon>Hyphomonadaceae</taxon>
        <taxon>Henriciella</taxon>
    </lineage>
</organism>
<evidence type="ECO:0000256" key="1">
    <source>
        <dbReference type="ARBA" id="ARBA00008031"/>
    </source>
</evidence>
<dbReference type="SFLD" id="SFLDS00001">
    <property type="entry name" value="Enolase"/>
    <property type="match status" value="1"/>
</dbReference>
<dbReference type="SMART" id="SM00922">
    <property type="entry name" value="MR_MLE"/>
    <property type="match status" value="1"/>
</dbReference>
<dbReference type="SFLD" id="SFLDG00180">
    <property type="entry name" value="muconate_cycloisomerase"/>
    <property type="match status" value="1"/>
</dbReference>